<dbReference type="Proteomes" id="UP000693946">
    <property type="component" value="Unassembled WGS sequence"/>
</dbReference>
<evidence type="ECO:0008006" key="4">
    <source>
        <dbReference type="Google" id="ProtNLM"/>
    </source>
</evidence>
<evidence type="ECO:0000313" key="3">
    <source>
        <dbReference type="Proteomes" id="UP000693946"/>
    </source>
</evidence>
<accession>A0AAV6PLF8</accession>
<keyword evidence="3" id="KW-1185">Reference proteome</keyword>
<feature type="region of interest" description="Disordered" evidence="1">
    <location>
        <begin position="1"/>
        <end position="21"/>
    </location>
</feature>
<proteinExistence type="predicted"/>
<evidence type="ECO:0000313" key="2">
    <source>
        <dbReference type="EMBL" id="KAG7465430.1"/>
    </source>
</evidence>
<comment type="caution">
    <text evidence="2">The sequence shown here is derived from an EMBL/GenBank/DDBJ whole genome shotgun (WGS) entry which is preliminary data.</text>
</comment>
<protein>
    <recommendedName>
        <fullName evidence="4">C2H2-type domain-containing protein</fullName>
    </recommendedName>
</protein>
<evidence type="ECO:0000256" key="1">
    <source>
        <dbReference type="SAM" id="MobiDB-lite"/>
    </source>
</evidence>
<reference evidence="2 3" key="1">
    <citation type="journal article" date="2021" name="Sci. Rep.">
        <title>Chromosome anchoring in Senegalese sole (Solea senegalensis) reveals sex-associated markers and genome rearrangements in flatfish.</title>
        <authorList>
            <person name="Guerrero-Cozar I."/>
            <person name="Gomez-Garrido J."/>
            <person name="Berbel C."/>
            <person name="Martinez-Blanch J.F."/>
            <person name="Alioto T."/>
            <person name="Claros M.G."/>
            <person name="Gagnaire P.A."/>
            <person name="Manchado M."/>
        </authorList>
    </citation>
    <scope>NUCLEOTIDE SEQUENCE [LARGE SCALE GENOMIC DNA]</scope>
    <source>
        <strain evidence="2">Sse05_10M</strain>
    </source>
</reference>
<dbReference type="EMBL" id="JAGKHQ010000736">
    <property type="protein sequence ID" value="KAG7465430.1"/>
    <property type="molecule type" value="Genomic_DNA"/>
</dbReference>
<name>A0AAV6PLF8_SOLSE</name>
<dbReference type="AlphaFoldDB" id="A0AAV6PLF8"/>
<organism evidence="2 3">
    <name type="scientific">Solea senegalensis</name>
    <name type="common">Senegalese sole</name>
    <dbReference type="NCBI Taxonomy" id="28829"/>
    <lineage>
        <taxon>Eukaryota</taxon>
        <taxon>Metazoa</taxon>
        <taxon>Chordata</taxon>
        <taxon>Craniata</taxon>
        <taxon>Vertebrata</taxon>
        <taxon>Euteleostomi</taxon>
        <taxon>Actinopterygii</taxon>
        <taxon>Neopterygii</taxon>
        <taxon>Teleostei</taxon>
        <taxon>Neoteleostei</taxon>
        <taxon>Acanthomorphata</taxon>
        <taxon>Carangaria</taxon>
        <taxon>Pleuronectiformes</taxon>
        <taxon>Pleuronectoidei</taxon>
        <taxon>Soleidae</taxon>
        <taxon>Solea</taxon>
    </lineage>
</organism>
<feature type="compositionally biased region" description="Polar residues" evidence="1">
    <location>
        <begin position="169"/>
        <end position="189"/>
    </location>
</feature>
<feature type="compositionally biased region" description="Basic and acidic residues" evidence="1">
    <location>
        <begin position="194"/>
        <end position="216"/>
    </location>
</feature>
<sequence>MDGISWSTARAPESFSRSRTAPGTLSRLANFIARAETKQPAQNQGEDTPHLPMCACPECGKGFTYVTDMLNHQEGLAPQIWTACGTSPFTASLTSCAVVSTLVLRVGEASARNKLCCSISRLAALNFHPAQLKLMPEAFQIILLVLLRETRAALILQMPQGRAAEASVRHTSSQEASTPRTARNATNRPATLRGHGDKGPKEKAQMGKQEKHETSM</sequence>
<gene>
    <name evidence="2" type="ORF">JOB18_030977</name>
</gene>
<feature type="region of interest" description="Disordered" evidence="1">
    <location>
        <begin position="164"/>
        <end position="216"/>
    </location>
</feature>